<protein>
    <submittedName>
        <fullName evidence="2">Uncharacterized protein</fullName>
    </submittedName>
</protein>
<reference evidence="2 3" key="1">
    <citation type="submission" date="2021-06" db="EMBL/GenBank/DDBJ databases">
        <title>Caerostris extrusa draft genome.</title>
        <authorList>
            <person name="Kono N."/>
            <person name="Arakawa K."/>
        </authorList>
    </citation>
    <scope>NUCLEOTIDE SEQUENCE [LARGE SCALE GENOMIC DNA]</scope>
</reference>
<proteinExistence type="predicted"/>
<feature type="compositionally biased region" description="Polar residues" evidence="1">
    <location>
        <begin position="1"/>
        <end position="11"/>
    </location>
</feature>
<dbReference type="EMBL" id="BPLR01000918">
    <property type="protein sequence ID" value="GIY98369.1"/>
    <property type="molecule type" value="Genomic_DNA"/>
</dbReference>
<organism evidence="2 3">
    <name type="scientific">Caerostris extrusa</name>
    <name type="common">Bark spider</name>
    <name type="synonym">Caerostris bankana</name>
    <dbReference type="NCBI Taxonomy" id="172846"/>
    <lineage>
        <taxon>Eukaryota</taxon>
        <taxon>Metazoa</taxon>
        <taxon>Ecdysozoa</taxon>
        <taxon>Arthropoda</taxon>
        <taxon>Chelicerata</taxon>
        <taxon>Arachnida</taxon>
        <taxon>Araneae</taxon>
        <taxon>Araneomorphae</taxon>
        <taxon>Entelegynae</taxon>
        <taxon>Araneoidea</taxon>
        <taxon>Araneidae</taxon>
        <taxon>Caerostris</taxon>
    </lineage>
</organism>
<evidence type="ECO:0000313" key="2">
    <source>
        <dbReference type="EMBL" id="GIY98369.1"/>
    </source>
</evidence>
<comment type="caution">
    <text evidence="2">The sequence shown here is derived from an EMBL/GenBank/DDBJ whole genome shotgun (WGS) entry which is preliminary data.</text>
</comment>
<keyword evidence="3" id="KW-1185">Reference proteome</keyword>
<sequence length="432" mass="49506">MSQTEVSSNMHYGNDSPRILENDGAASTIEVSSNMYYGNDSPKIQDNDGAASTIKWNDPVNQRRKKSGALKNIFDDEFRSSLNIYERDIIQQKYEELSGYLRRESDEFEENLKNQSSYSGRTKDFLDQLYPKYVEKYKRLQRLVSEWKTNREALIEKLTLKSNQLDRNFKISTIIRLVASLIEVSGTVVGLMSEPKSGGSKYALHAASFCGLFGLFATVAEVDQSKRILDEVSEGIEEYHKLLRPIIKLFEETEELDSIVQELFPHGINTDIVRQIQAASEEQADYLKIFKAGLMSNAEKNTNLYENKDFLHCLQLFASSDLASLWWSRIIYRKHPINLDLNKMALQTEFGQLQSIVFQCIPALPLEQQRLTSLPVAGRIMLNLMTFYDSLVDLRKGAKSVHSDKLRKQLKNISDELQLIEDTTNMVKPCEH</sequence>
<evidence type="ECO:0000256" key="1">
    <source>
        <dbReference type="SAM" id="MobiDB-lite"/>
    </source>
</evidence>
<name>A0AAV4XWL3_CAEEX</name>
<dbReference type="AlphaFoldDB" id="A0AAV4XWL3"/>
<feature type="region of interest" description="Disordered" evidence="1">
    <location>
        <begin position="1"/>
        <end position="21"/>
    </location>
</feature>
<dbReference type="Proteomes" id="UP001054945">
    <property type="component" value="Unassembled WGS sequence"/>
</dbReference>
<evidence type="ECO:0000313" key="3">
    <source>
        <dbReference type="Proteomes" id="UP001054945"/>
    </source>
</evidence>
<accession>A0AAV4XWL3</accession>
<gene>
    <name evidence="2" type="primary">AVEN_189100_1</name>
    <name evidence="2" type="ORF">CEXT_59801</name>
</gene>